<name>A0A8D8GIB0_CULPI</name>
<accession>A0A8D8GIB0</accession>
<protein>
    <submittedName>
        <fullName evidence="1">(northern house mosquito) hypothetical protein</fullName>
    </submittedName>
</protein>
<dbReference type="AlphaFoldDB" id="A0A8D8GIB0"/>
<dbReference type="EMBL" id="HBUE01156859">
    <property type="protein sequence ID" value="CAG6508198.1"/>
    <property type="molecule type" value="Transcribed_RNA"/>
</dbReference>
<reference evidence="1" key="1">
    <citation type="submission" date="2021-05" db="EMBL/GenBank/DDBJ databases">
        <authorList>
            <person name="Alioto T."/>
            <person name="Alioto T."/>
            <person name="Gomez Garrido J."/>
        </authorList>
    </citation>
    <scope>NUCLEOTIDE SEQUENCE</scope>
</reference>
<proteinExistence type="predicted"/>
<organism evidence="1">
    <name type="scientific">Culex pipiens</name>
    <name type="common">House mosquito</name>
    <dbReference type="NCBI Taxonomy" id="7175"/>
    <lineage>
        <taxon>Eukaryota</taxon>
        <taxon>Metazoa</taxon>
        <taxon>Ecdysozoa</taxon>
        <taxon>Arthropoda</taxon>
        <taxon>Hexapoda</taxon>
        <taxon>Insecta</taxon>
        <taxon>Pterygota</taxon>
        <taxon>Neoptera</taxon>
        <taxon>Endopterygota</taxon>
        <taxon>Diptera</taxon>
        <taxon>Nematocera</taxon>
        <taxon>Culicoidea</taxon>
        <taxon>Culicidae</taxon>
        <taxon>Culicinae</taxon>
        <taxon>Culicini</taxon>
        <taxon>Culex</taxon>
        <taxon>Culex</taxon>
    </lineage>
</organism>
<sequence>MKAPSNVFRCVRMLLGKQFIHKLAQLGVLQRGARIFHPRCPDKVGIVQAGSVIVRDEDVFALATHVFDCQMVRNGLIVFCIIKVWSPVSQVPKLLVQNGQKFGMLLRVAVESEGESTKV</sequence>
<dbReference type="EMBL" id="HBUE01261972">
    <property type="protein sequence ID" value="CAG6559549.1"/>
    <property type="molecule type" value="Transcribed_RNA"/>
</dbReference>
<evidence type="ECO:0000313" key="1">
    <source>
        <dbReference type="EMBL" id="CAG6508198.1"/>
    </source>
</evidence>